<dbReference type="AlphaFoldDB" id="A0A5C6X6J4"/>
<dbReference type="PROSITE" id="PS50005">
    <property type="entry name" value="TPR"/>
    <property type="match status" value="4"/>
</dbReference>
<dbReference type="PANTHER" id="PTHR44858:SF18">
    <property type="entry name" value="TETRATRICOPEPTIDE REPEAT (TPR) PROTEIN"/>
    <property type="match status" value="1"/>
</dbReference>
<evidence type="ECO:0000256" key="3">
    <source>
        <dbReference type="PROSITE-ProRule" id="PRU00339"/>
    </source>
</evidence>
<dbReference type="Pfam" id="PF13371">
    <property type="entry name" value="TPR_9"/>
    <property type="match status" value="1"/>
</dbReference>
<dbReference type="InterPro" id="IPR011990">
    <property type="entry name" value="TPR-like_helical_dom_sf"/>
</dbReference>
<keyword evidence="1" id="KW-0677">Repeat</keyword>
<reference evidence="5 6" key="1">
    <citation type="submission" date="2019-08" db="EMBL/GenBank/DDBJ databases">
        <title>Bradymonadales sp. TMQ2.</title>
        <authorList>
            <person name="Liang Q."/>
        </authorList>
    </citation>
    <scope>NUCLEOTIDE SEQUENCE [LARGE SCALE GENOMIC DNA]</scope>
    <source>
        <strain evidence="5 6">TMQ2</strain>
    </source>
</reference>
<feature type="repeat" description="TPR" evidence="3">
    <location>
        <begin position="254"/>
        <end position="287"/>
    </location>
</feature>
<name>A0A5C6X6J4_9DELT</name>
<dbReference type="Proteomes" id="UP000321046">
    <property type="component" value="Unassembled WGS sequence"/>
</dbReference>
<dbReference type="EMBL" id="VOSL01000043">
    <property type="protein sequence ID" value="TXD36823.1"/>
    <property type="molecule type" value="Genomic_DNA"/>
</dbReference>
<gene>
    <name evidence="5" type="ORF">FRC96_08870</name>
</gene>
<dbReference type="PROSITE" id="PS50293">
    <property type="entry name" value="TPR_REGION"/>
    <property type="match status" value="1"/>
</dbReference>
<feature type="region of interest" description="Disordered" evidence="4">
    <location>
        <begin position="1"/>
        <end position="37"/>
    </location>
</feature>
<organism evidence="5 6">
    <name type="scientific">Lujinxingia vulgaris</name>
    <dbReference type="NCBI Taxonomy" id="2600176"/>
    <lineage>
        <taxon>Bacteria</taxon>
        <taxon>Deltaproteobacteria</taxon>
        <taxon>Bradymonadales</taxon>
        <taxon>Lujinxingiaceae</taxon>
        <taxon>Lujinxingia</taxon>
    </lineage>
</organism>
<dbReference type="SUPFAM" id="SSF48452">
    <property type="entry name" value="TPR-like"/>
    <property type="match status" value="1"/>
</dbReference>
<dbReference type="InterPro" id="IPR019734">
    <property type="entry name" value="TPR_rpt"/>
</dbReference>
<dbReference type="Pfam" id="PF13181">
    <property type="entry name" value="TPR_8"/>
    <property type="match status" value="1"/>
</dbReference>
<keyword evidence="2 3" id="KW-0802">TPR repeat</keyword>
<feature type="repeat" description="TPR" evidence="3">
    <location>
        <begin position="288"/>
        <end position="321"/>
    </location>
</feature>
<evidence type="ECO:0000313" key="6">
    <source>
        <dbReference type="Proteomes" id="UP000321046"/>
    </source>
</evidence>
<proteinExistence type="predicted"/>
<evidence type="ECO:0000256" key="2">
    <source>
        <dbReference type="ARBA" id="ARBA00022803"/>
    </source>
</evidence>
<sequence>MRTERPPRRQPERRRRLPPAPDIARRRPGAILPPDSIGDTVVGVDDLPVSPRVSGATMYSEPVFSGVSLMPSQPLRALLIAGALLTCAPACSSSNATKSDELPTEERVEAPSISVQELVLRGNEALDARAWDDAIAAYDEALAVDQQRWDVHMNRAIALTFALRYDDAIAAIGDALAAGGQDEPQVYFNLGNIYQERGLYQNAVTAYRASMAADGNRLDVDTLLNIGAAYMFLRAYPQSRQALEKAAELAPDDPRPVHSLGILAFSEEKPDEALDYYNEVRALDPSYAPAYFNQGFILATLGEDEEAARAFERYLELAPEGPYATRARNQANRLRAR</sequence>
<dbReference type="Pfam" id="PF13432">
    <property type="entry name" value="TPR_16"/>
    <property type="match status" value="1"/>
</dbReference>
<feature type="compositionally biased region" description="Basic and acidic residues" evidence="4">
    <location>
        <begin position="1"/>
        <end position="10"/>
    </location>
</feature>
<feature type="repeat" description="TPR" evidence="3">
    <location>
        <begin position="220"/>
        <end position="253"/>
    </location>
</feature>
<dbReference type="Gene3D" id="1.25.40.10">
    <property type="entry name" value="Tetratricopeptide repeat domain"/>
    <property type="match status" value="3"/>
</dbReference>
<evidence type="ECO:0000256" key="4">
    <source>
        <dbReference type="SAM" id="MobiDB-lite"/>
    </source>
</evidence>
<dbReference type="OrthoDB" id="146908at2"/>
<protein>
    <submittedName>
        <fullName evidence="5">Tetratricopeptide repeat protein</fullName>
    </submittedName>
</protein>
<accession>A0A5C6X6J4</accession>
<dbReference type="PANTHER" id="PTHR44858">
    <property type="entry name" value="TETRATRICOPEPTIDE REPEAT PROTEIN 6"/>
    <property type="match status" value="1"/>
</dbReference>
<evidence type="ECO:0000256" key="1">
    <source>
        <dbReference type="ARBA" id="ARBA00022737"/>
    </source>
</evidence>
<comment type="caution">
    <text evidence="5">The sequence shown here is derived from an EMBL/GenBank/DDBJ whole genome shotgun (WGS) entry which is preliminary data.</text>
</comment>
<evidence type="ECO:0000313" key="5">
    <source>
        <dbReference type="EMBL" id="TXD36823.1"/>
    </source>
</evidence>
<dbReference type="SMART" id="SM00028">
    <property type="entry name" value="TPR"/>
    <property type="match status" value="6"/>
</dbReference>
<feature type="repeat" description="TPR" evidence="3">
    <location>
        <begin position="184"/>
        <end position="217"/>
    </location>
</feature>
<dbReference type="InterPro" id="IPR050498">
    <property type="entry name" value="Ycf3"/>
</dbReference>